<dbReference type="Gene3D" id="1.20.1280.170">
    <property type="entry name" value="Exocyst complex component Exo70"/>
    <property type="match status" value="1"/>
</dbReference>
<comment type="subcellular location">
    <subcellularLocation>
        <location evidence="4">Bud</location>
    </subcellularLocation>
    <subcellularLocation>
        <location evidence="4">Bud neck</location>
    </subcellularLocation>
</comment>
<feature type="domain" description="Exocyst complex subunit Exo70 C-terminal" evidence="6">
    <location>
        <begin position="282"/>
        <end position="691"/>
    </location>
</feature>
<dbReference type="AlphaFoldDB" id="A0A316YHE6"/>
<evidence type="ECO:0000256" key="3">
    <source>
        <dbReference type="ARBA" id="ARBA00022483"/>
    </source>
</evidence>
<dbReference type="OrthoDB" id="1922221at2759"/>
<proteinExistence type="inferred from homology"/>
<dbReference type="GO" id="GO:0015031">
    <property type="term" value="P:protein transport"/>
    <property type="evidence" value="ECO:0007669"/>
    <property type="project" value="UniProtKB-KW"/>
</dbReference>
<dbReference type="InterPro" id="IPR046364">
    <property type="entry name" value="Exo70_C"/>
</dbReference>
<gene>
    <name evidence="7" type="ORF">FA10DRAFT_219561</name>
</gene>
<feature type="region of interest" description="Disordered" evidence="5">
    <location>
        <begin position="581"/>
        <end position="606"/>
    </location>
</feature>
<evidence type="ECO:0000256" key="1">
    <source>
        <dbReference type="ARBA" id="ARBA00006756"/>
    </source>
</evidence>
<comment type="function">
    <text evidence="4">Involved in the secretory pathway as part of the exocyst complex which tethers secretory vesicles to the sites of exocytosis. Also plays a role in the assembly of the exocyst.</text>
</comment>
<dbReference type="GO" id="GO:0005935">
    <property type="term" value="C:cellular bud neck"/>
    <property type="evidence" value="ECO:0007669"/>
    <property type="project" value="UniProtKB-SubCell"/>
</dbReference>
<keyword evidence="2 4" id="KW-0813">Transport</keyword>
<dbReference type="GO" id="GO:0000145">
    <property type="term" value="C:exocyst"/>
    <property type="evidence" value="ECO:0007669"/>
    <property type="project" value="InterPro"/>
</dbReference>
<feature type="compositionally biased region" description="Low complexity" evidence="5">
    <location>
        <begin position="581"/>
        <end position="598"/>
    </location>
</feature>
<evidence type="ECO:0000313" key="8">
    <source>
        <dbReference type="Proteomes" id="UP000245768"/>
    </source>
</evidence>
<dbReference type="GeneID" id="37040447"/>
<dbReference type="InterPro" id="IPR016159">
    <property type="entry name" value="Cullin_repeat-like_dom_sf"/>
</dbReference>
<dbReference type="Pfam" id="PF20669">
    <property type="entry name" value="Exo70_N"/>
    <property type="match status" value="1"/>
</dbReference>
<protein>
    <recommendedName>
        <fullName evidence="4">Exocyst complex protein EXO70</fullName>
    </recommendedName>
</protein>
<dbReference type="STRING" id="215250.A0A316YHE6"/>
<sequence>TSSSALTHQHDTELALAELELLGQNQRKLGSLTNRMTAILSGFDRRLIKLESTMLPIHRSTQTLLRIQENVDEVLDSLDKTLGHYDVVQDEEPLIMQGASVRDPGPYLETIERVQRGLDYLSKSDLKSQQKVMTRMHDLIETGSRNVCSVIKDWVNAESQDILDPADYLPRGIALPVLSEATLEHVVPLLSFLKTLPTHPKTHHAPFSSALAAYAEIRSTYVENCLAPSNRRVVAYAQERVGVSAGAAGRAGMAAAWDDDEDVGYARGNAGLGEWISSTLDMAENEYGVVSSLLNSLDPPSSVSTIQSTFARLLRAPLRDFQQTVQALHQEVRRHMSLSTSHTFFAFDIVAALNIAAPRWESIVVNGCAGHTGGGSEEKATNANALPEALQAVRGTAMQVFPTFIQSVNAMPQQREGEVPSTTINEITYSSLNFMRRLCEYHDVVAPLLTTLGAGNWMMGQGGAPVLSLGLDSEEENIVSQYLCDVLATCLNALEARSRAIRQPSTASIFLINNIGHLQRELAPSGREGSLGSASQHHLAMYLGSMGQELPGGAMRQANKAYLDAWSPVAGALMEDGASSALGPGAASSMPSSRSASSKITAMGGNNEKNAVKDRFAKFYDSLDDLERLHRAYPIAREDPQLRERLRNDVVRLVCPLYARFVAKHRAGDFSKNPQKHIRMTEQEVEDRISSLFK</sequence>
<dbReference type="PANTHER" id="PTHR12542:SF41">
    <property type="entry name" value="EXOCYST COMPLEX COMPONENT 7"/>
    <property type="match status" value="1"/>
</dbReference>
<dbReference type="Pfam" id="PF03081">
    <property type="entry name" value="Exo70_C"/>
    <property type="match status" value="1"/>
</dbReference>
<comment type="similarity">
    <text evidence="1 4">Belongs to the EXO70 family.</text>
</comment>
<keyword evidence="4" id="KW-0653">Protein transport</keyword>
<dbReference type="InParanoid" id="A0A316YHE6"/>
<organism evidence="7 8">
    <name type="scientific">Acaromyces ingoldii</name>
    <dbReference type="NCBI Taxonomy" id="215250"/>
    <lineage>
        <taxon>Eukaryota</taxon>
        <taxon>Fungi</taxon>
        <taxon>Dikarya</taxon>
        <taxon>Basidiomycota</taxon>
        <taxon>Ustilaginomycotina</taxon>
        <taxon>Exobasidiomycetes</taxon>
        <taxon>Exobasidiales</taxon>
        <taxon>Cryptobasidiaceae</taxon>
        <taxon>Acaromyces</taxon>
    </lineage>
</organism>
<evidence type="ECO:0000256" key="5">
    <source>
        <dbReference type="SAM" id="MobiDB-lite"/>
    </source>
</evidence>
<evidence type="ECO:0000313" key="7">
    <source>
        <dbReference type="EMBL" id="PWN88619.1"/>
    </source>
</evidence>
<dbReference type="GO" id="GO:0006887">
    <property type="term" value="P:exocytosis"/>
    <property type="evidence" value="ECO:0007669"/>
    <property type="project" value="UniProtKB-KW"/>
</dbReference>
<dbReference type="SUPFAM" id="SSF74788">
    <property type="entry name" value="Cullin repeat-like"/>
    <property type="match status" value="1"/>
</dbReference>
<evidence type="ECO:0000259" key="6">
    <source>
        <dbReference type="Pfam" id="PF03081"/>
    </source>
</evidence>
<feature type="non-terminal residue" evidence="7">
    <location>
        <position position="1"/>
    </location>
</feature>
<dbReference type="EMBL" id="KZ819638">
    <property type="protein sequence ID" value="PWN88619.1"/>
    <property type="molecule type" value="Genomic_DNA"/>
</dbReference>
<keyword evidence="8" id="KW-1185">Reference proteome</keyword>
<dbReference type="Proteomes" id="UP000245768">
    <property type="component" value="Unassembled WGS sequence"/>
</dbReference>
<reference evidence="7 8" key="1">
    <citation type="journal article" date="2018" name="Mol. Biol. Evol.">
        <title>Broad Genomic Sampling Reveals a Smut Pathogenic Ancestry of the Fungal Clade Ustilaginomycotina.</title>
        <authorList>
            <person name="Kijpornyongpan T."/>
            <person name="Mondo S.J."/>
            <person name="Barry K."/>
            <person name="Sandor L."/>
            <person name="Lee J."/>
            <person name="Lipzen A."/>
            <person name="Pangilinan J."/>
            <person name="LaButti K."/>
            <person name="Hainaut M."/>
            <person name="Henrissat B."/>
            <person name="Grigoriev I.V."/>
            <person name="Spatafora J.W."/>
            <person name="Aime M.C."/>
        </authorList>
    </citation>
    <scope>NUCLEOTIDE SEQUENCE [LARGE SCALE GENOMIC DNA]</scope>
    <source>
        <strain evidence="7 8">MCA 4198</strain>
    </source>
</reference>
<keyword evidence="3 4" id="KW-0268">Exocytosis</keyword>
<evidence type="ECO:0000256" key="2">
    <source>
        <dbReference type="ARBA" id="ARBA00022448"/>
    </source>
</evidence>
<dbReference type="GO" id="GO:0005546">
    <property type="term" value="F:phosphatidylinositol-4,5-bisphosphate binding"/>
    <property type="evidence" value="ECO:0007669"/>
    <property type="project" value="InterPro"/>
</dbReference>
<dbReference type="InterPro" id="IPR004140">
    <property type="entry name" value="Exo70"/>
</dbReference>
<evidence type="ECO:0000256" key="4">
    <source>
        <dbReference type="RuleBase" id="RU365026"/>
    </source>
</evidence>
<dbReference type="RefSeq" id="XP_025375817.1">
    <property type="nucleotide sequence ID" value="XM_025518531.1"/>
</dbReference>
<name>A0A316YHE6_9BASI</name>
<feature type="non-terminal residue" evidence="7">
    <location>
        <position position="694"/>
    </location>
</feature>
<accession>A0A316YHE6</accession>
<dbReference type="PANTHER" id="PTHR12542">
    <property type="entry name" value="EXOCYST COMPLEX PROTEIN EXO70"/>
    <property type="match status" value="1"/>
</dbReference>